<keyword evidence="3" id="KW-1185">Reference proteome</keyword>
<dbReference type="Pfam" id="PF23922">
    <property type="entry name" value="DUF7261"/>
    <property type="match status" value="1"/>
</dbReference>
<evidence type="ECO:0000313" key="2">
    <source>
        <dbReference type="EMBL" id="GAA0300540.1"/>
    </source>
</evidence>
<evidence type="ECO:0008006" key="4">
    <source>
        <dbReference type="Google" id="ProtNLM"/>
    </source>
</evidence>
<keyword evidence="1" id="KW-1133">Transmembrane helix</keyword>
<evidence type="ECO:0000256" key="1">
    <source>
        <dbReference type="SAM" id="Phobius"/>
    </source>
</evidence>
<keyword evidence="1" id="KW-0812">Transmembrane</keyword>
<dbReference type="AlphaFoldDB" id="A0AAV3S8B9"/>
<evidence type="ECO:0000313" key="3">
    <source>
        <dbReference type="Proteomes" id="UP001500837"/>
    </source>
</evidence>
<dbReference type="InterPro" id="IPR028994">
    <property type="entry name" value="Integrin_alpha_N"/>
</dbReference>
<dbReference type="RefSeq" id="WP_211311324.1">
    <property type="nucleotide sequence ID" value="NZ_BAAABL010000042.1"/>
</dbReference>
<sequence>MNDARGDDRGQLILIAGIGIAVAFVALALILNSLVFTQYLATKPTADGGDAIAYEHTVADGVRGLVSEANVRDYGAEASISVRGGVDTLATHLARHYGVYGTLANVTVVDIDHGTSIHQPTPRAFTNRANESDWTLFENAAGVRGFRLNVTGASVTNASYAFQATVIADTEPTINVRRSGSEVRIGETCVRETPVVLNFANGTADGTACEGVPNIEMANVKKISIDNGDNATGKYVAVVNDTTVTADGDFYETPDRSPYAVSAVYAATVNAAYVSPDVTYRTDIRVLPDVFGIVTAGDHADDEPDGGDTGDGGTDDVRYGVIPKTGGLVFTDGTASTNLSVVSATGRVARLPPTTAMVIGPQEYDFTGDGYLDVPYTDGSGTIYLANESGSMRLPVSNAEDSSSLLAVGSWNGSAPSIFYAGGSKVHRINPGTGVAHTLFGDEDTDGVSAIAGVGDIDADGEPEFVYLDGSSTISYRETNPSDQETKGEVQGVGGYGVGAPVDFANDSTAAVVPYVDSSGYVSYVNANINSRKLLTDVEAAKVPLTTYDVDRDGELEIVFVRSSDNQLWYVDNVVDSPTPKQFENATGDGIVVDEDTGVA</sequence>
<comment type="caution">
    <text evidence="2">The sequence shown here is derived from an EMBL/GenBank/DDBJ whole genome shotgun (WGS) entry which is preliminary data.</text>
</comment>
<reference evidence="2 3" key="1">
    <citation type="journal article" date="2019" name="Int. J. Syst. Evol. Microbiol.">
        <title>The Global Catalogue of Microorganisms (GCM) 10K type strain sequencing project: providing services to taxonomists for standard genome sequencing and annotation.</title>
        <authorList>
            <consortium name="The Broad Institute Genomics Platform"/>
            <consortium name="The Broad Institute Genome Sequencing Center for Infectious Disease"/>
            <person name="Wu L."/>
            <person name="Ma J."/>
        </authorList>
    </citation>
    <scope>NUCLEOTIDE SEQUENCE [LARGE SCALE GENOMIC DNA]</scope>
    <source>
        <strain evidence="2 3">JCM 16330</strain>
    </source>
</reference>
<accession>A0AAV3S8B9</accession>
<dbReference type="Proteomes" id="UP001500837">
    <property type="component" value="Unassembled WGS sequence"/>
</dbReference>
<gene>
    <name evidence="2" type="ORF">GCM10009066_13360</name>
</gene>
<protein>
    <recommendedName>
        <fullName evidence="4">VCBS repeat-containing protein</fullName>
    </recommendedName>
</protein>
<dbReference type="InterPro" id="IPR055685">
    <property type="entry name" value="DUF7261"/>
</dbReference>
<proteinExistence type="predicted"/>
<name>A0AAV3S8B9_9EURY</name>
<keyword evidence="1" id="KW-0472">Membrane</keyword>
<organism evidence="2 3">
    <name type="scientific">Halarchaeum salinum</name>
    <dbReference type="NCBI Taxonomy" id="489912"/>
    <lineage>
        <taxon>Archaea</taxon>
        <taxon>Methanobacteriati</taxon>
        <taxon>Methanobacteriota</taxon>
        <taxon>Stenosarchaea group</taxon>
        <taxon>Halobacteria</taxon>
        <taxon>Halobacteriales</taxon>
        <taxon>Halobacteriaceae</taxon>
    </lineage>
</organism>
<feature type="transmembrane region" description="Helical" evidence="1">
    <location>
        <begin position="12"/>
        <end position="36"/>
    </location>
</feature>
<dbReference type="EMBL" id="BAAABL010000042">
    <property type="protein sequence ID" value="GAA0300540.1"/>
    <property type="molecule type" value="Genomic_DNA"/>
</dbReference>
<dbReference type="SUPFAM" id="SSF69318">
    <property type="entry name" value="Integrin alpha N-terminal domain"/>
    <property type="match status" value="1"/>
</dbReference>